<sequence>MNHRHRPLSAAAVDGLLLDTSPYLSCDDCFDRLDTYVEQILADPSRVDVAMQVHLKGCGACAEEAEALLDLLTS</sequence>
<proteinExistence type="predicted"/>
<dbReference type="Proteomes" id="UP001142292">
    <property type="component" value="Unassembled WGS sequence"/>
</dbReference>
<keyword evidence="2" id="KW-1185">Reference proteome</keyword>
<name>A0ABQ5SUC6_9ACTN</name>
<evidence type="ECO:0000313" key="1">
    <source>
        <dbReference type="EMBL" id="GLJ67762.1"/>
    </source>
</evidence>
<gene>
    <name evidence="1" type="ORF">GCM10017579_17980</name>
</gene>
<reference evidence="1" key="2">
    <citation type="submission" date="2023-01" db="EMBL/GenBank/DDBJ databases">
        <authorList>
            <person name="Sun Q."/>
            <person name="Evtushenko L."/>
        </authorList>
    </citation>
    <scope>NUCLEOTIDE SEQUENCE</scope>
    <source>
        <strain evidence="1">VKM Ac-1246</strain>
    </source>
</reference>
<evidence type="ECO:0008006" key="3">
    <source>
        <dbReference type="Google" id="ProtNLM"/>
    </source>
</evidence>
<accession>A0ABQ5SUC6</accession>
<comment type="caution">
    <text evidence="1">The sequence shown here is derived from an EMBL/GenBank/DDBJ whole genome shotgun (WGS) entry which is preliminary data.</text>
</comment>
<organism evidence="1 2">
    <name type="scientific">Nocardioides luteus</name>
    <dbReference type="NCBI Taxonomy" id="1844"/>
    <lineage>
        <taxon>Bacteria</taxon>
        <taxon>Bacillati</taxon>
        <taxon>Actinomycetota</taxon>
        <taxon>Actinomycetes</taxon>
        <taxon>Propionibacteriales</taxon>
        <taxon>Nocardioidaceae</taxon>
        <taxon>Nocardioides</taxon>
    </lineage>
</organism>
<dbReference type="EMBL" id="BSEL01000004">
    <property type="protein sequence ID" value="GLJ67762.1"/>
    <property type="molecule type" value="Genomic_DNA"/>
</dbReference>
<protein>
    <recommendedName>
        <fullName evidence="3">Zinc-finger domain-containing protein</fullName>
    </recommendedName>
</protein>
<evidence type="ECO:0000313" key="2">
    <source>
        <dbReference type="Proteomes" id="UP001142292"/>
    </source>
</evidence>
<dbReference type="RefSeq" id="WP_189117931.1">
    <property type="nucleotide sequence ID" value="NZ_BMRK01000005.1"/>
</dbReference>
<reference evidence="1" key="1">
    <citation type="journal article" date="2014" name="Int. J. Syst. Evol. Microbiol.">
        <title>Complete genome of a new Firmicutes species belonging to the dominant human colonic microbiota ('Ruminococcus bicirculans') reveals two chromosomes and a selective capacity to utilize plant glucans.</title>
        <authorList>
            <consortium name="NISC Comparative Sequencing Program"/>
            <person name="Wegmann U."/>
            <person name="Louis P."/>
            <person name="Goesmann A."/>
            <person name="Henrissat B."/>
            <person name="Duncan S.H."/>
            <person name="Flint H.J."/>
        </authorList>
    </citation>
    <scope>NUCLEOTIDE SEQUENCE</scope>
    <source>
        <strain evidence="1">VKM Ac-1246</strain>
    </source>
</reference>